<dbReference type="Proteomes" id="UP001156613">
    <property type="component" value="Unassembled WGS sequence"/>
</dbReference>
<keyword evidence="3" id="KW-1185">Reference proteome</keyword>
<comment type="caution">
    <text evidence="2">The sequence shown here is derived from an EMBL/GenBank/DDBJ whole genome shotgun (WGS) entry which is preliminary data.</text>
</comment>
<gene>
    <name evidence="2" type="ORF">GCM10010937_17130</name>
</gene>
<reference evidence="3" key="1">
    <citation type="journal article" date="2019" name="Int. J. Syst. Evol. Microbiol.">
        <title>The Global Catalogue of Microorganisms (GCM) 10K type strain sequencing project: providing services to taxonomists for standard genome sequencing and annotation.</title>
        <authorList>
            <consortium name="The Broad Institute Genomics Platform"/>
            <consortium name="The Broad Institute Genome Sequencing Center for Infectious Disease"/>
            <person name="Wu L."/>
            <person name="Ma J."/>
        </authorList>
    </citation>
    <scope>NUCLEOTIDE SEQUENCE [LARGE SCALE GENOMIC DNA]</scope>
    <source>
        <strain evidence="3">NBRC 3271</strain>
    </source>
</reference>
<evidence type="ECO:0000313" key="3">
    <source>
        <dbReference type="Proteomes" id="UP001156613"/>
    </source>
</evidence>
<evidence type="ECO:0000313" key="2">
    <source>
        <dbReference type="EMBL" id="GLQ59910.1"/>
    </source>
</evidence>
<feature type="region of interest" description="Disordered" evidence="1">
    <location>
        <begin position="1"/>
        <end position="20"/>
    </location>
</feature>
<sequence length="52" mass="5865">MGESALNHDPLSNPKEQDGRQAIFASIFHPVHNDQDRLSKLTQGIIPWVNIK</sequence>
<organism evidence="2 3">
    <name type="scientific">Gluconobacter japonicus</name>
    <dbReference type="NCBI Taxonomy" id="376620"/>
    <lineage>
        <taxon>Bacteria</taxon>
        <taxon>Pseudomonadati</taxon>
        <taxon>Pseudomonadota</taxon>
        <taxon>Alphaproteobacteria</taxon>
        <taxon>Acetobacterales</taxon>
        <taxon>Acetobacteraceae</taxon>
        <taxon>Gluconobacter</taxon>
    </lineage>
</organism>
<protein>
    <submittedName>
        <fullName evidence="2">Uncharacterized protein</fullName>
    </submittedName>
</protein>
<accession>A0ABQ5WIQ4</accession>
<name>A0ABQ5WIQ4_GLUJA</name>
<proteinExistence type="predicted"/>
<dbReference type="EMBL" id="BSNT01000060">
    <property type="protein sequence ID" value="GLQ59910.1"/>
    <property type="molecule type" value="Genomic_DNA"/>
</dbReference>
<evidence type="ECO:0000256" key="1">
    <source>
        <dbReference type="SAM" id="MobiDB-lite"/>
    </source>
</evidence>